<feature type="compositionally biased region" description="Basic and acidic residues" evidence="14">
    <location>
        <begin position="1094"/>
        <end position="1103"/>
    </location>
</feature>
<evidence type="ECO:0000256" key="11">
    <source>
        <dbReference type="PROSITE-ProRule" id="PRU00175"/>
    </source>
</evidence>
<evidence type="ECO:0000256" key="9">
    <source>
        <dbReference type="ARBA" id="ARBA00023163"/>
    </source>
</evidence>
<reference evidence="17" key="1">
    <citation type="submission" date="2022-07" db="EMBL/GenBank/DDBJ databases">
        <title>Fungi with potential for degradation of polypropylene.</title>
        <authorList>
            <person name="Gostincar C."/>
        </authorList>
    </citation>
    <scope>NUCLEOTIDE SEQUENCE</scope>
    <source>
        <strain evidence="17">EXF-13308</strain>
    </source>
</reference>
<keyword evidence="4 11" id="KW-0863">Zinc-finger</keyword>
<name>A0AA38VBN0_9PEZI</name>
<evidence type="ECO:0000313" key="17">
    <source>
        <dbReference type="EMBL" id="KAJ9133078.1"/>
    </source>
</evidence>
<keyword evidence="5" id="KW-0862">Zinc</keyword>
<sequence>MAPQDTFIDEEDDTCPLCIEEFDLSDRNFRPCPCGYQVCQFCFNNIRTNMNGLCPACRRPYDEKTIQWKVVTAEEVAEFRANMQKNRKKRAEQQGQKEVQKRDAEKESRKNLVGIRVVQKNLVYVTGLTPTVREDELLKTLRKPEFFGQYGNIQKISISNRKTSDGQNQSLGIYVTFEKKEDAQRCIQAVNGSQNGDRVLKAQLGTTKYCSAWLRHEQCTNRQCMFLHELGDEEDSYTRQDLSSLNSIHTQRPLNNAGPSSRSASRQQVHPPPAQSAAPPMVRSSSKEGSENGDGSALPSSANWARSNQIRSRRGSHATSGAASSPAVSMSLPVTAETTEEAVESGPHEESSSSAPAEPTATQAPTVTVKRQETPFEVLFNHCMTALADCPEPFPGEPENIANLFPPLFDLRGAEKRRAMRLEEEARLSASQEEEEQLAAALEASDDEPENSGSLALGGEPEDRDNSRDVRSLVERRAGAQPPIQRTNAEGLFGPAIGSSYSQTGPNIGSIGSRTMTPQQPFLRQPGSFVEHLPPGISSVQSTLFQGQGHNRQASRFSFANDSSSASSTSVKLAANRQIMAQQSSMMPSAFHSQPGGQYYATSMPGPPPGLKSTGTPPNMFGQGFGGSGFGAAPKDSNELLQSLIRGRGGVGSQAHDAGKLDLADPSILQARMQHQQQSNAGVGQGLFAGQSSDDELPSLDEATTSVDALVSDEPSELLGSTTPSDYTKFARVGTPSIPPGLGLPHPHLSPAVPQAAVPGSLTIARPSQAAAPVPVLPLHPASPSAGDKAVKKASAGVVGSDAKKSIKALALESGLSKDIASQSNPTKGKKVLQDEDFPALDTAKLGSSQPAAAAVAPPKVSSGKTSTAGKKMPVEPTVGAPAEALAPKKTDKKADKKAEKKADKKPVPGILNIAAATKAAPSPKSSNPPSATEKSVTDQASFPSLPTPTTASAPSPVMRSAPKTIKIVSTPRTEAPPSVAASVAASVAGSSIMAGSSARSSGVPGHRPETPASEAISDTASIISASASASRTNSPPPSRIGSAAVRSTTKSQQRKQRKDAHKKESALITSQPKPEPEIEIAPILGRKKKQKKEKPEKEKTEKPASSTATPMQSRPQTPAIQPALPPAKEESSAYRQAVNESMSLEEPVSSRGRTGKYNIEAKDKEGGKSVESTAAGADPDIRAPSPATLFQELIADGLDPDTLSFLKPVSGTSHRNEFYSPSYPKEDSTSAFPTVKQMVTEEDRAALAEGKVVRKVIDGCRVMLTPNGDCIRNLTREEEDRYLELQSRLAKDASNPASFVCNRQEAGHGFSVVKGRAVSNGPPSYFPQTPNTYTSDPVSKMTREEALGYINQAVLPRLNLPGSPSFATGAAKGNTASHAANTLNALNPMILNLANNGIPGAVTPTSDAYTLPTTATSGDDFSGLAANSATSPMDTISDSAITTTAKSSSAAVGSVIDNFKKMSLEEIEVALAAARKDSERIEKTVNQVIKRNRRLMLTSSLGGGH</sequence>
<dbReference type="SUPFAM" id="SSF57850">
    <property type="entry name" value="RING/U-box"/>
    <property type="match status" value="1"/>
</dbReference>
<keyword evidence="9" id="KW-0804">Transcription</keyword>
<dbReference type="FunFam" id="3.30.40.10:FF:000006">
    <property type="entry name" value="CCR4-NOT transcription complex subunit 4"/>
    <property type="match status" value="1"/>
</dbReference>
<feature type="compositionally biased region" description="Basic and acidic residues" evidence="14">
    <location>
        <begin position="1160"/>
        <end position="1169"/>
    </location>
</feature>
<dbReference type="GO" id="GO:0008270">
    <property type="term" value="F:zinc ion binding"/>
    <property type="evidence" value="ECO:0007669"/>
    <property type="project" value="UniProtKB-KW"/>
</dbReference>
<feature type="compositionally biased region" description="Low complexity" evidence="14">
    <location>
        <begin position="1013"/>
        <end position="1031"/>
    </location>
</feature>
<evidence type="ECO:0000256" key="1">
    <source>
        <dbReference type="ARBA" id="ARBA00004123"/>
    </source>
</evidence>
<evidence type="ECO:0000256" key="8">
    <source>
        <dbReference type="ARBA" id="ARBA00023054"/>
    </source>
</evidence>
<dbReference type="SMART" id="SM00360">
    <property type="entry name" value="RRM"/>
    <property type="match status" value="1"/>
</dbReference>
<keyword evidence="2" id="KW-0678">Repressor</keyword>
<feature type="domain" description="RRM" evidence="16">
    <location>
        <begin position="121"/>
        <end position="207"/>
    </location>
</feature>
<dbReference type="CDD" id="cd16618">
    <property type="entry name" value="mRING-HC-C4C4_CNOT4"/>
    <property type="match status" value="1"/>
</dbReference>
<dbReference type="PROSITE" id="PS50102">
    <property type="entry name" value="RRM"/>
    <property type="match status" value="1"/>
</dbReference>
<dbReference type="InterPro" id="IPR039515">
    <property type="entry name" value="NOT4_mRING-HC-C4C4"/>
</dbReference>
<dbReference type="Gene3D" id="3.30.70.330">
    <property type="match status" value="1"/>
</dbReference>
<evidence type="ECO:0000259" key="16">
    <source>
        <dbReference type="PROSITE" id="PS50102"/>
    </source>
</evidence>
<dbReference type="GO" id="GO:0061630">
    <property type="term" value="F:ubiquitin protein ligase activity"/>
    <property type="evidence" value="ECO:0007669"/>
    <property type="project" value="UniProtKB-ARBA"/>
</dbReference>
<dbReference type="PANTHER" id="PTHR12603">
    <property type="entry name" value="CCR4-NOT TRANSCRIPTION COMPLEX RELATED"/>
    <property type="match status" value="1"/>
</dbReference>
<dbReference type="Proteomes" id="UP001174694">
    <property type="component" value="Unassembled WGS sequence"/>
</dbReference>
<dbReference type="GO" id="GO:0003723">
    <property type="term" value="F:RNA binding"/>
    <property type="evidence" value="ECO:0007669"/>
    <property type="project" value="UniProtKB-UniRule"/>
</dbReference>
<feature type="coiled-coil region" evidence="13">
    <location>
        <begin position="1465"/>
        <end position="1492"/>
    </location>
</feature>
<dbReference type="PROSITE" id="PS50330">
    <property type="entry name" value="UIM"/>
    <property type="match status" value="1"/>
</dbReference>
<dbReference type="InterPro" id="IPR013083">
    <property type="entry name" value="Znf_RING/FYVE/PHD"/>
</dbReference>
<dbReference type="InterPro" id="IPR039780">
    <property type="entry name" value="Mot2"/>
</dbReference>
<dbReference type="SMART" id="SM00361">
    <property type="entry name" value="RRM_1"/>
    <property type="match status" value="1"/>
</dbReference>
<feature type="compositionally biased region" description="Low complexity" evidence="14">
    <location>
        <begin position="352"/>
        <end position="368"/>
    </location>
</feature>
<proteinExistence type="predicted"/>
<feature type="region of interest" description="Disordered" evidence="14">
    <location>
        <begin position="677"/>
        <end position="699"/>
    </location>
</feature>
<dbReference type="EMBL" id="JANBVO010000053">
    <property type="protein sequence ID" value="KAJ9133078.1"/>
    <property type="molecule type" value="Genomic_DNA"/>
</dbReference>
<keyword evidence="18" id="KW-1185">Reference proteome</keyword>
<dbReference type="GO" id="GO:0016567">
    <property type="term" value="P:protein ubiquitination"/>
    <property type="evidence" value="ECO:0007669"/>
    <property type="project" value="TreeGrafter"/>
</dbReference>
<keyword evidence="8 13" id="KW-0175">Coiled coil</keyword>
<dbReference type="SUPFAM" id="SSF54928">
    <property type="entry name" value="RNA-binding domain, RBD"/>
    <property type="match status" value="1"/>
</dbReference>
<dbReference type="Pfam" id="PF14570">
    <property type="entry name" value="zf-RING_4"/>
    <property type="match status" value="1"/>
</dbReference>
<feature type="region of interest" description="Disordered" evidence="14">
    <location>
        <begin position="84"/>
        <end position="105"/>
    </location>
</feature>
<dbReference type="Gene3D" id="3.30.40.10">
    <property type="entry name" value="Zinc/RING finger domain, C3HC4 (zinc finger)"/>
    <property type="match status" value="1"/>
</dbReference>
<dbReference type="CDD" id="cd12438">
    <property type="entry name" value="RRM_CNOT4"/>
    <property type="match status" value="1"/>
</dbReference>
<gene>
    <name evidence="17" type="ORF">NKR23_g10958</name>
</gene>
<feature type="compositionally biased region" description="Low complexity" evidence="14">
    <location>
        <begin position="979"/>
        <end position="1003"/>
    </location>
</feature>
<feature type="region of interest" description="Disordered" evidence="14">
    <location>
        <begin position="842"/>
        <end position="1184"/>
    </location>
</feature>
<protein>
    <submittedName>
        <fullName evidence="17">General negative regulator of transcription subunit 4</fullName>
    </submittedName>
</protein>
<dbReference type="FunFam" id="3.30.70.330:FF:000257">
    <property type="entry name" value="CCR4-NOT core complex subunit Not4"/>
    <property type="match status" value="1"/>
</dbReference>
<evidence type="ECO:0000256" key="5">
    <source>
        <dbReference type="ARBA" id="ARBA00022833"/>
    </source>
</evidence>
<dbReference type="InterPro" id="IPR012677">
    <property type="entry name" value="Nucleotide-bd_a/b_plait_sf"/>
</dbReference>
<feature type="domain" description="RING-type" evidence="15">
    <location>
        <begin position="15"/>
        <end position="58"/>
    </location>
</feature>
<comment type="caution">
    <text evidence="17">The sequence shown here is derived from an EMBL/GenBank/DDBJ whole genome shotgun (WGS) entry which is preliminary data.</text>
</comment>
<dbReference type="InterPro" id="IPR003903">
    <property type="entry name" value="UIM_dom"/>
</dbReference>
<dbReference type="GO" id="GO:0005634">
    <property type="term" value="C:nucleus"/>
    <property type="evidence" value="ECO:0007669"/>
    <property type="project" value="UniProtKB-SubCell"/>
</dbReference>
<dbReference type="GO" id="GO:0051254">
    <property type="term" value="P:positive regulation of RNA metabolic process"/>
    <property type="evidence" value="ECO:0007669"/>
    <property type="project" value="UniProtKB-ARBA"/>
</dbReference>
<evidence type="ECO:0000256" key="3">
    <source>
        <dbReference type="ARBA" id="ARBA00022723"/>
    </source>
</evidence>
<evidence type="ECO:0000256" key="7">
    <source>
        <dbReference type="ARBA" id="ARBA00023015"/>
    </source>
</evidence>
<dbReference type="PANTHER" id="PTHR12603:SF0">
    <property type="entry name" value="CCR4-NOT TRANSCRIPTION COMPLEX SUBUNIT 4"/>
    <property type="match status" value="1"/>
</dbReference>
<dbReference type="InterPro" id="IPR000504">
    <property type="entry name" value="RRM_dom"/>
</dbReference>
<dbReference type="GO" id="GO:0000956">
    <property type="term" value="P:nuclear-transcribed mRNA catabolic process"/>
    <property type="evidence" value="ECO:0007669"/>
    <property type="project" value="UniProtKB-ARBA"/>
</dbReference>
<dbReference type="GO" id="GO:0030015">
    <property type="term" value="C:CCR4-NOT core complex"/>
    <property type="evidence" value="ECO:0007669"/>
    <property type="project" value="UniProtKB-ARBA"/>
</dbReference>
<dbReference type="GO" id="GO:0010557">
    <property type="term" value="P:positive regulation of macromolecule biosynthetic process"/>
    <property type="evidence" value="ECO:0007669"/>
    <property type="project" value="UniProtKB-ARBA"/>
</dbReference>
<feature type="compositionally biased region" description="Polar residues" evidence="14">
    <location>
        <begin position="298"/>
        <end position="310"/>
    </location>
</feature>
<evidence type="ECO:0000256" key="4">
    <source>
        <dbReference type="ARBA" id="ARBA00022771"/>
    </source>
</evidence>
<evidence type="ECO:0000256" key="6">
    <source>
        <dbReference type="ARBA" id="ARBA00022884"/>
    </source>
</evidence>
<dbReference type="Pfam" id="PF00076">
    <property type="entry name" value="RRM_1"/>
    <property type="match status" value="1"/>
</dbReference>
<feature type="compositionally biased region" description="Polar residues" evidence="14">
    <location>
        <begin position="1104"/>
        <end position="1120"/>
    </location>
</feature>
<keyword evidence="3" id="KW-0479">Metal-binding</keyword>
<dbReference type="InterPro" id="IPR035979">
    <property type="entry name" value="RBD_domain_sf"/>
</dbReference>
<keyword evidence="7" id="KW-0805">Transcription regulation</keyword>
<feature type="region of interest" description="Disordered" evidence="14">
    <location>
        <begin position="423"/>
        <end position="470"/>
    </location>
</feature>
<dbReference type="InterPro" id="IPR001841">
    <property type="entry name" value="Znf_RING"/>
</dbReference>
<comment type="subcellular location">
    <subcellularLocation>
        <location evidence="1">Nucleus</location>
    </subcellularLocation>
</comment>
<dbReference type="InterPro" id="IPR003954">
    <property type="entry name" value="RRM_euk-type"/>
</dbReference>
<evidence type="ECO:0000313" key="18">
    <source>
        <dbReference type="Proteomes" id="UP001174694"/>
    </source>
</evidence>
<dbReference type="PROSITE" id="PS50089">
    <property type="entry name" value="ZF_RING_2"/>
    <property type="match status" value="1"/>
</dbReference>
<evidence type="ECO:0000256" key="2">
    <source>
        <dbReference type="ARBA" id="ARBA00022491"/>
    </source>
</evidence>
<feature type="compositionally biased region" description="Low complexity" evidence="14">
    <location>
        <begin position="915"/>
        <end position="933"/>
    </location>
</feature>
<organism evidence="17 18">
    <name type="scientific">Pleurostoma richardsiae</name>
    <dbReference type="NCBI Taxonomy" id="41990"/>
    <lineage>
        <taxon>Eukaryota</taxon>
        <taxon>Fungi</taxon>
        <taxon>Dikarya</taxon>
        <taxon>Ascomycota</taxon>
        <taxon>Pezizomycotina</taxon>
        <taxon>Sordariomycetes</taxon>
        <taxon>Sordariomycetidae</taxon>
        <taxon>Calosphaeriales</taxon>
        <taxon>Pleurostomataceae</taxon>
        <taxon>Pleurostoma</taxon>
    </lineage>
</organism>
<keyword evidence="6 12" id="KW-0694">RNA-binding</keyword>
<evidence type="ECO:0000256" key="12">
    <source>
        <dbReference type="PROSITE-ProRule" id="PRU00176"/>
    </source>
</evidence>
<feature type="compositionally biased region" description="Basic and acidic residues" evidence="14">
    <location>
        <begin position="887"/>
        <end position="907"/>
    </location>
</feature>
<feature type="compositionally biased region" description="Polar residues" evidence="14">
    <location>
        <begin position="317"/>
        <end position="328"/>
    </location>
</feature>
<dbReference type="InterPro" id="IPR034261">
    <property type="entry name" value="CNOT4_RRM"/>
</dbReference>
<accession>A0AA38VBN0</accession>
<feature type="compositionally biased region" description="Polar residues" evidence="14">
    <location>
        <begin position="245"/>
        <end position="268"/>
    </location>
</feature>
<feature type="region of interest" description="Disordered" evidence="14">
    <location>
        <begin position="245"/>
        <end position="368"/>
    </location>
</feature>
<feature type="compositionally biased region" description="Low complexity" evidence="14">
    <location>
        <begin position="941"/>
        <end position="957"/>
    </location>
</feature>
<evidence type="ECO:0000259" key="15">
    <source>
        <dbReference type="PROSITE" id="PS50089"/>
    </source>
</evidence>
<evidence type="ECO:0000256" key="13">
    <source>
        <dbReference type="SAM" id="Coils"/>
    </source>
</evidence>
<evidence type="ECO:0000256" key="10">
    <source>
        <dbReference type="ARBA" id="ARBA00023242"/>
    </source>
</evidence>
<keyword evidence="10" id="KW-0539">Nucleus</keyword>
<evidence type="ECO:0000256" key="14">
    <source>
        <dbReference type="SAM" id="MobiDB-lite"/>
    </source>
</evidence>